<dbReference type="Proteomes" id="UP001278500">
    <property type="component" value="Unassembled WGS sequence"/>
</dbReference>
<proteinExistence type="predicted"/>
<dbReference type="RefSeq" id="XP_062684213.1">
    <property type="nucleotide sequence ID" value="XM_062820461.1"/>
</dbReference>
<name>A0AAE0MTV2_9PEZI</name>
<sequence>MIVVYVESRIRVKANKMSGITGCNRERAAGRGRPENGQQYHRLGVAKGPFWGLASCAWGSRPRRPVLAFTSAKACACMGQRSWPHQPVETVNPISPTTRRTKSTPLGPLLLPQCLAKLFGCARLDTAAQIVHSTVRAQHKPTQ</sequence>
<gene>
    <name evidence="1" type="ORF">B0H65DRAFT_103175</name>
</gene>
<accession>A0AAE0MTV2</accession>
<reference evidence="1" key="1">
    <citation type="journal article" date="2023" name="Mol. Phylogenet. Evol.">
        <title>Genome-scale phylogeny and comparative genomics of the fungal order Sordariales.</title>
        <authorList>
            <person name="Hensen N."/>
            <person name="Bonometti L."/>
            <person name="Westerberg I."/>
            <person name="Brannstrom I.O."/>
            <person name="Guillou S."/>
            <person name="Cros-Aarteil S."/>
            <person name="Calhoun S."/>
            <person name="Haridas S."/>
            <person name="Kuo A."/>
            <person name="Mondo S."/>
            <person name="Pangilinan J."/>
            <person name="Riley R."/>
            <person name="LaButti K."/>
            <person name="Andreopoulos B."/>
            <person name="Lipzen A."/>
            <person name="Chen C."/>
            <person name="Yan M."/>
            <person name="Daum C."/>
            <person name="Ng V."/>
            <person name="Clum A."/>
            <person name="Steindorff A."/>
            <person name="Ohm R.A."/>
            <person name="Martin F."/>
            <person name="Silar P."/>
            <person name="Natvig D.O."/>
            <person name="Lalanne C."/>
            <person name="Gautier V."/>
            <person name="Ament-Velasquez S.L."/>
            <person name="Kruys A."/>
            <person name="Hutchinson M.I."/>
            <person name="Powell A.J."/>
            <person name="Barry K."/>
            <person name="Miller A.N."/>
            <person name="Grigoriev I.V."/>
            <person name="Debuchy R."/>
            <person name="Gladieux P."/>
            <person name="Hiltunen Thoren M."/>
            <person name="Johannesson H."/>
        </authorList>
    </citation>
    <scope>NUCLEOTIDE SEQUENCE</scope>
    <source>
        <strain evidence="1">CBS 560.94</strain>
    </source>
</reference>
<evidence type="ECO:0000313" key="2">
    <source>
        <dbReference type="Proteomes" id="UP001278500"/>
    </source>
</evidence>
<dbReference type="AlphaFoldDB" id="A0AAE0MTV2"/>
<evidence type="ECO:0000313" key="1">
    <source>
        <dbReference type="EMBL" id="KAK3350918.1"/>
    </source>
</evidence>
<keyword evidence="2" id="KW-1185">Reference proteome</keyword>
<dbReference type="EMBL" id="JAUEPP010000002">
    <property type="protein sequence ID" value="KAK3350918.1"/>
    <property type="molecule type" value="Genomic_DNA"/>
</dbReference>
<organism evidence="1 2">
    <name type="scientific">Neurospora tetraspora</name>
    <dbReference type="NCBI Taxonomy" id="94610"/>
    <lineage>
        <taxon>Eukaryota</taxon>
        <taxon>Fungi</taxon>
        <taxon>Dikarya</taxon>
        <taxon>Ascomycota</taxon>
        <taxon>Pezizomycotina</taxon>
        <taxon>Sordariomycetes</taxon>
        <taxon>Sordariomycetidae</taxon>
        <taxon>Sordariales</taxon>
        <taxon>Sordariaceae</taxon>
        <taxon>Neurospora</taxon>
    </lineage>
</organism>
<protein>
    <submittedName>
        <fullName evidence="1">Uncharacterized protein</fullName>
    </submittedName>
</protein>
<dbReference type="GeneID" id="87857615"/>
<comment type="caution">
    <text evidence="1">The sequence shown here is derived from an EMBL/GenBank/DDBJ whole genome shotgun (WGS) entry which is preliminary data.</text>
</comment>
<reference evidence="1" key="2">
    <citation type="submission" date="2023-06" db="EMBL/GenBank/DDBJ databases">
        <authorList>
            <consortium name="Lawrence Berkeley National Laboratory"/>
            <person name="Haridas S."/>
            <person name="Hensen N."/>
            <person name="Bonometti L."/>
            <person name="Westerberg I."/>
            <person name="Brannstrom I.O."/>
            <person name="Guillou S."/>
            <person name="Cros-Aarteil S."/>
            <person name="Calhoun S."/>
            <person name="Kuo A."/>
            <person name="Mondo S."/>
            <person name="Pangilinan J."/>
            <person name="Riley R."/>
            <person name="Labutti K."/>
            <person name="Andreopoulos B."/>
            <person name="Lipzen A."/>
            <person name="Chen C."/>
            <person name="Yanf M."/>
            <person name="Daum C."/>
            <person name="Ng V."/>
            <person name="Clum A."/>
            <person name="Steindorff A."/>
            <person name="Ohm R."/>
            <person name="Martin F."/>
            <person name="Silar P."/>
            <person name="Natvig D."/>
            <person name="Lalanne C."/>
            <person name="Gautier V."/>
            <person name="Ament-Velasquez S.L."/>
            <person name="Kruys A."/>
            <person name="Hutchinson M.I."/>
            <person name="Powell A.J."/>
            <person name="Barry K."/>
            <person name="Miller A.N."/>
            <person name="Grigoriev I.V."/>
            <person name="Debuchy R."/>
            <person name="Gladieux P."/>
            <person name="Thoren M.H."/>
            <person name="Johannesson H."/>
        </authorList>
    </citation>
    <scope>NUCLEOTIDE SEQUENCE</scope>
    <source>
        <strain evidence="1">CBS 560.94</strain>
    </source>
</reference>